<reference evidence="12" key="1">
    <citation type="journal article" date="2024" name="IScience">
        <title>Strigolactones Initiate the Formation of Haustorium-like Structures in Castilleja.</title>
        <authorList>
            <person name="Buerger M."/>
            <person name="Peterson D."/>
            <person name="Chory J."/>
        </authorList>
    </citation>
    <scope>NUCLEOTIDE SEQUENCE [LARGE SCALE GENOMIC DNA]</scope>
</reference>
<evidence type="ECO:0000256" key="6">
    <source>
        <dbReference type="ARBA" id="ARBA00022821"/>
    </source>
</evidence>
<comment type="caution">
    <text evidence="11">The sequence shown here is derived from an EMBL/GenBank/DDBJ whole genome shotgun (WGS) entry which is preliminary data.</text>
</comment>
<evidence type="ECO:0000256" key="9">
    <source>
        <dbReference type="RuleBase" id="RU004915"/>
    </source>
</evidence>
<evidence type="ECO:0000259" key="10">
    <source>
        <dbReference type="Pfam" id="PF20241"/>
    </source>
</evidence>
<gene>
    <name evidence="11" type="ORF">CASFOL_025365</name>
</gene>
<comment type="similarity">
    <text evidence="2">Belongs to the ribosome-inactivating protein family. Type 1 RIP subfamily.</text>
</comment>
<dbReference type="GO" id="GO:0006952">
    <property type="term" value="P:defense response"/>
    <property type="evidence" value="ECO:0007669"/>
    <property type="project" value="UniProtKB-KW"/>
</dbReference>
<dbReference type="Gene3D" id="3.40.420.10">
    <property type="entry name" value="Ricin (A subunit), domain 1"/>
    <property type="match status" value="1"/>
</dbReference>
<sequence length="482" mass="52897">MSQRRLQFVLEIGGVTVEITTDYVDFIRRLRRRLGVRSSHNIPALAVQADPPPGFCDIVLKIASNQGLSSVTIGLNVLGATIRTLATVTVMAERARGLIVVIFMFCEATRFIPVSNHISNNPAGFPIPDWMIRLVRSWSTLSSAVLRADAYPSERFMIADVDVIHIPEYNIEIRTIADIVSVIGILLGLCFTSKPKMSLRLTALNNEQPQCFVGLPLLDVFSVQISGLGGDGRRIFGTITISNGLSTRTVYNRGKDNSEYAGLYIEPHGPPEAIPAYGEISIDVKLFLTYDRELGRVLDNDETEASNVVNRVGPARILVDETVTWDAFNLGSPYDQVITAPLASATLGSLSINYVVQRNAVAATVTVELIEAYENTSKVYGRIFAFYDDVPQAKSILFHRESGDYVSVQRGAAIPLLKSVVPVPLTRNSLKIDANLTRANGPIVYQTFDFPIPDSLPTSLSKDSTKTNGNQIRIKVSWTSGY</sequence>
<keyword evidence="4 9" id="KW-0800">Toxin</keyword>
<dbReference type="GO" id="GO:0017148">
    <property type="term" value="P:negative regulation of translation"/>
    <property type="evidence" value="ECO:0007669"/>
    <property type="project" value="UniProtKB-KW"/>
</dbReference>
<dbReference type="PANTHER" id="PTHR33453:SF9">
    <property type="entry name" value="ALBUMIN B-32"/>
    <property type="match status" value="1"/>
</dbReference>
<accession>A0ABD3CU48</accession>
<evidence type="ECO:0000313" key="12">
    <source>
        <dbReference type="Proteomes" id="UP001632038"/>
    </source>
</evidence>
<keyword evidence="5 9" id="KW-0378">Hydrolase</keyword>
<protein>
    <recommendedName>
        <fullName evidence="3">rRNA N-glycosylase</fullName>
        <ecNumber evidence="3">3.2.2.22</ecNumber>
    </recommendedName>
    <alternativeName>
        <fullName evidence="8">rRNA N-glycosidase</fullName>
    </alternativeName>
</protein>
<name>A0ABD3CU48_9LAMI</name>
<dbReference type="EC" id="3.2.2.22" evidence="3"/>
<evidence type="ECO:0000256" key="4">
    <source>
        <dbReference type="ARBA" id="ARBA00022656"/>
    </source>
</evidence>
<organism evidence="11 12">
    <name type="scientific">Castilleja foliolosa</name>
    <dbReference type="NCBI Taxonomy" id="1961234"/>
    <lineage>
        <taxon>Eukaryota</taxon>
        <taxon>Viridiplantae</taxon>
        <taxon>Streptophyta</taxon>
        <taxon>Embryophyta</taxon>
        <taxon>Tracheophyta</taxon>
        <taxon>Spermatophyta</taxon>
        <taxon>Magnoliopsida</taxon>
        <taxon>eudicotyledons</taxon>
        <taxon>Gunneridae</taxon>
        <taxon>Pentapetalae</taxon>
        <taxon>asterids</taxon>
        <taxon>lamiids</taxon>
        <taxon>Lamiales</taxon>
        <taxon>Orobanchaceae</taxon>
        <taxon>Pedicularideae</taxon>
        <taxon>Castillejinae</taxon>
        <taxon>Castilleja</taxon>
    </lineage>
</organism>
<dbReference type="SUPFAM" id="SSF56371">
    <property type="entry name" value="Ribosome inactivating proteins (RIP)"/>
    <property type="match status" value="1"/>
</dbReference>
<evidence type="ECO:0000256" key="7">
    <source>
        <dbReference type="ARBA" id="ARBA00023193"/>
    </source>
</evidence>
<keyword evidence="12" id="KW-1185">Reference proteome</keyword>
<dbReference type="AlphaFoldDB" id="A0ABD3CU48"/>
<keyword evidence="6 9" id="KW-0611">Plant defense</keyword>
<dbReference type="GO" id="GO:0030598">
    <property type="term" value="F:rRNA N-glycosylase activity"/>
    <property type="evidence" value="ECO:0007669"/>
    <property type="project" value="UniProtKB-EC"/>
</dbReference>
<evidence type="ECO:0000256" key="3">
    <source>
        <dbReference type="ARBA" id="ARBA00012001"/>
    </source>
</evidence>
<dbReference type="InterPro" id="IPR046533">
    <property type="entry name" value="DUF6598"/>
</dbReference>
<dbReference type="EMBL" id="JAVIJP010000032">
    <property type="protein sequence ID" value="KAL3632381.1"/>
    <property type="molecule type" value="Genomic_DNA"/>
</dbReference>
<evidence type="ECO:0000256" key="2">
    <source>
        <dbReference type="ARBA" id="ARBA00008544"/>
    </source>
</evidence>
<dbReference type="InterPro" id="IPR001574">
    <property type="entry name" value="Ribosome_inactivat_prot"/>
</dbReference>
<dbReference type="GO" id="GO:0090729">
    <property type="term" value="F:toxin activity"/>
    <property type="evidence" value="ECO:0007669"/>
    <property type="project" value="UniProtKB-KW"/>
</dbReference>
<dbReference type="InterPro" id="IPR016138">
    <property type="entry name" value="Ribosome_inactivat_prot_sub1"/>
</dbReference>
<dbReference type="Proteomes" id="UP001632038">
    <property type="component" value="Unassembled WGS sequence"/>
</dbReference>
<evidence type="ECO:0000256" key="1">
    <source>
        <dbReference type="ARBA" id="ARBA00000237"/>
    </source>
</evidence>
<comment type="catalytic activity">
    <reaction evidence="1 9">
        <text>Endohydrolysis of the N-glycosidic bond at one specific adenosine on the 28S rRNA.</text>
        <dbReference type="EC" id="3.2.2.22"/>
    </reaction>
</comment>
<dbReference type="Pfam" id="PF00161">
    <property type="entry name" value="RIP"/>
    <property type="match status" value="1"/>
</dbReference>
<dbReference type="InterPro" id="IPR036041">
    <property type="entry name" value="Ribosome-inact_prot_sf"/>
</dbReference>
<evidence type="ECO:0000256" key="8">
    <source>
        <dbReference type="ARBA" id="ARBA00030788"/>
    </source>
</evidence>
<evidence type="ECO:0000313" key="11">
    <source>
        <dbReference type="EMBL" id="KAL3632381.1"/>
    </source>
</evidence>
<dbReference type="PANTHER" id="PTHR33453">
    <property type="match status" value="1"/>
</dbReference>
<feature type="domain" description="DUF6598" evidence="10">
    <location>
        <begin position="217"/>
        <end position="476"/>
    </location>
</feature>
<dbReference type="Pfam" id="PF20241">
    <property type="entry name" value="DUF6598"/>
    <property type="match status" value="1"/>
</dbReference>
<keyword evidence="7 9" id="KW-0652">Protein synthesis inhibitor</keyword>
<proteinExistence type="inferred from homology"/>
<evidence type="ECO:0000256" key="5">
    <source>
        <dbReference type="ARBA" id="ARBA00022801"/>
    </source>
</evidence>